<protein>
    <submittedName>
        <fullName evidence="1">Metalloendopeptidase</fullName>
    </submittedName>
</protein>
<reference evidence="1" key="1">
    <citation type="submission" date="2023-01" db="EMBL/GenBank/DDBJ databases">
        <title>Genome assembly of the deep-sea coral Lophelia pertusa.</title>
        <authorList>
            <person name="Herrera S."/>
            <person name="Cordes E."/>
        </authorList>
    </citation>
    <scope>NUCLEOTIDE SEQUENCE</scope>
    <source>
        <strain evidence="1">USNM1676648</strain>
        <tissue evidence="1">Polyp</tissue>
    </source>
</reference>
<dbReference type="OrthoDB" id="10386727at2759"/>
<gene>
    <name evidence="1" type="primary">ADAM29_1</name>
    <name evidence="1" type="ORF">OS493_000419</name>
</gene>
<organism evidence="1 2">
    <name type="scientific">Desmophyllum pertusum</name>
    <dbReference type="NCBI Taxonomy" id="174260"/>
    <lineage>
        <taxon>Eukaryota</taxon>
        <taxon>Metazoa</taxon>
        <taxon>Cnidaria</taxon>
        <taxon>Anthozoa</taxon>
        <taxon>Hexacorallia</taxon>
        <taxon>Scleractinia</taxon>
        <taxon>Caryophylliina</taxon>
        <taxon>Caryophylliidae</taxon>
        <taxon>Desmophyllum</taxon>
    </lineage>
</organism>
<proteinExistence type="predicted"/>
<dbReference type="AlphaFoldDB" id="A0A9X0DCH6"/>
<accession>A0A9X0DCH6</accession>
<dbReference type="EMBL" id="MU825396">
    <property type="protein sequence ID" value="KAJ7394601.1"/>
    <property type="molecule type" value="Genomic_DNA"/>
</dbReference>
<sequence length="295" mass="32479">MVTKQEKQCMVCPKSPIRSHGGFCLQPESADCSPADNTRLVYMKDTPQCSKDYMLFTYYNDVLTHKCSGKKVCPQGGTVTSQTPLVISSTCQLDASKFQRTLYTTLKHKASGFCVHPISGTPKNGAAAIMWKDDCNEERLKLDLFKLKVSRAAVFNSPIQAYNGFCLQPESANCNPADGTRLIYHKLAQCNKNYMYFTYKDKVLVHTCSGKKVCPQGGTASWGTLLVVSSTCPSDASKFQRTSHKTLKHKASGFCVHPYGGPPKEGIHAVMWKDACSEDRLQIGSLHAEGLVDVV</sequence>
<name>A0A9X0DCH6_9CNID</name>
<evidence type="ECO:0000313" key="2">
    <source>
        <dbReference type="Proteomes" id="UP001163046"/>
    </source>
</evidence>
<evidence type="ECO:0000313" key="1">
    <source>
        <dbReference type="EMBL" id="KAJ7394601.1"/>
    </source>
</evidence>
<dbReference type="Gene3D" id="2.80.10.50">
    <property type="match status" value="3"/>
</dbReference>
<keyword evidence="2" id="KW-1185">Reference proteome</keyword>
<comment type="caution">
    <text evidence="1">The sequence shown here is derived from an EMBL/GenBank/DDBJ whole genome shotgun (WGS) entry which is preliminary data.</text>
</comment>
<dbReference type="CDD" id="cd23417">
    <property type="entry name" value="beta-trefoil_Ricin_MytiLec-like"/>
    <property type="match status" value="2"/>
</dbReference>
<dbReference type="Proteomes" id="UP001163046">
    <property type="component" value="Unassembled WGS sequence"/>
</dbReference>
<dbReference type="SUPFAM" id="SSF50370">
    <property type="entry name" value="Ricin B-like lectins"/>
    <property type="match status" value="2"/>
</dbReference>
<dbReference type="InterPro" id="IPR035992">
    <property type="entry name" value="Ricin_B-like_lectins"/>
</dbReference>